<dbReference type="Gene3D" id="3.40.50.450">
    <property type="match status" value="1"/>
</dbReference>
<evidence type="ECO:0000313" key="2">
    <source>
        <dbReference type="Proteomes" id="UP000261080"/>
    </source>
</evidence>
<dbReference type="InterPro" id="IPR010697">
    <property type="entry name" value="YspA"/>
</dbReference>
<organism evidence="1 2">
    <name type="scientific">Sellimonas intestinalis</name>
    <dbReference type="NCBI Taxonomy" id="1653434"/>
    <lineage>
        <taxon>Bacteria</taxon>
        <taxon>Bacillati</taxon>
        <taxon>Bacillota</taxon>
        <taxon>Clostridia</taxon>
        <taxon>Lachnospirales</taxon>
        <taxon>Lachnospiraceae</taxon>
        <taxon>Sellimonas</taxon>
    </lineage>
</organism>
<protein>
    <submittedName>
        <fullName evidence="1">DUF1273 family protein</fullName>
    </submittedName>
</protein>
<sequence>MEQKICGVTGHREIPAEYMEQAEQGLRGEIEKAITDGYTYFISGFADGADQLFARIVLEKAKENPALRLEAAIPYRNRYKRLMEDGQTKAMLDACAKVEVVSEEWASNVYMKRNRYMVSRADRVIAVYDGREKGGTVSTIRMVHAQRKEMREVPVGPYLPKSMINLGYFRNASGR</sequence>
<dbReference type="SUPFAM" id="SSF102405">
    <property type="entry name" value="MCP/YpsA-like"/>
    <property type="match status" value="1"/>
</dbReference>
<dbReference type="Pfam" id="PF06908">
    <property type="entry name" value="YpsA"/>
    <property type="match status" value="1"/>
</dbReference>
<dbReference type="PANTHER" id="PTHR38440:SF1">
    <property type="entry name" value="UPF0398 PROTEIN SPR0331"/>
    <property type="match status" value="1"/>
</dbReference>
<dbReference type="OrthoDB" id="1795759at2"/>
<dbReference type="AlphaFoldDB" id="A0A3E3K3V2"/>
<reference evidence="1 2" key="1">
    <citation type="submission" date="2018-08" db="EMBL/GenBank/DDBJ databases">
        <title>A genome reference for cultivated species of the human gut microbiota.</title>
        <authorList>
            <person name="Zou Y."/>
            <person name="Xue W."/>
            <person name="Luo G."/>
        </authorList>
    </citation>
    <scope>NUCLEOTIDE SEQUENCE [LARGE SCALE GENOMIC DNA]</scope>
    <source>
        <strain evidence="1 2">AF37-2AT</strain>
    </source>
</reference>
<dbReference type="EMBL" id="QVLX01000002">
    <property type="protein sequence ID" value="RGE88710.1"/>
    <property type="molecule type" value="Genomic_DNA"/>
</dbReference>
<gene>
    <name evidence="1" type="ORF">DW016_04045</name>
</gene>
<name>A0A3E3K3V2_9FIRM</name>
<comment type="caution">
    <text evidence="1">The sequence shown here is derived from an EMBL/GenBank/DDBJ whole genome shotgun (WGS) entry which is preliminary data.</text>
</comment>
<keyword evidence="2" id="KW-1185">Reference proteome</keyword>
<dbReference type="PANTHER" id="PTHR38440">
    <property type="entry name" value="UPF0398 PROTEIN YPSA"/>
    <property type="match status" value="1"/>
</dbReference>
<evidence type="ECO:0000313" key="1">
    <source>
        <dbReference type="EMBL" id="RGE88710.1"/>
    </source>
</evidence>
<proteinExistence type="predicted"/>
<dbReference type="Proteomes" id="UP000261080">
    <property type="component" value="Unassembled WGS sequence"/>
</dbReference>
<accession>A0A3E3K3V2</accession>
<dbReference type="RefSeq" id="WP_117493298.1">
    <property type="nucleotide sequence ID" value="NZ_QVLX01000002.1"/>
</dbReference>